<protein>
    <submittedName>
        <fullName evidence="2">Uncharacterized protein</fullName>
    </submittedName>
</protein>
<evidence type="ECO:0000313" key="3">
    <source>
        <dbReference type="Proteomes" id="UP000299102"/>
    </source>
</evidence>
<name>A0A4C1SPH7_EUMVA</name>
<organism evidence="2 3">
    <name type="scientific">Eumeta variegata</name>
    <name type="common">Bagworm moth</name>
    <name type="synonym">Eumeta japonica</name>
    <dbReference type="NCBI Taxonomy" id="151549"/>
    <lineage>
        <taxon>Eukaryota</taxon>
        <taxon>Metazoa</taxon>
        <taxon>Ecdysozoa</taxon>
        <taxon>Arthropoda</taxon>
        <taxon>Hexapoda</taxon>
        <taxon>Insecta</taxon>
        <taxon>Pterygota</taxon>
        <taxon>Neoptera</taxon>
        <taxon>Endopterygota</taxon>
        <taxon>Lepidoptera</taxon>
        <taxon>Glossata</taxon>
        <taxon>Ditrysia</taxon>
        <taxon>Tineoidea</taxon>
        <taxon>Psychidae</taxon>
        <taxon>Oiketicinae</taxon>
        <taxon>Eumeta</taxon>
    </lineage>
</organism>
<evidence type="ECO:0000313" key="2">
    <source>
        <dbReference type="EMBL" id="GBP03874.1"/>
    </source>
</evidence>
<reference evidence="2 3" key="1">
    <citation type="journal article" date="2019" name="Commun. Biol.">
        <title>The bagworm genome reveals a unique fibroin gene that provides high tensile strength.</title>
        <authorList>
            <person name="Kono N."/>
            <person name="Nakamura H."/>
            <person name="Ohtoshi R."/>
            <person name="Tomita M."/>
            <person name="Numata K."/>
            <person name="Arakawa K."/>
        </authorList>
    </citation>
    <scope>NUCLEOTIDE SEQUENCE [LARGE SCALE GENOMIC DNA]</scope>
</reference>
<comment type="caution">
    <text evidence="2">The sequence shown here is derived from an EMBL/GenBank/DDBJ whole genome shotgun (WGS) entry which is preliminary data.</text>
</comment>
<proteinExistence type="predicted"/>
<dbReference type="AlphaFoldDB" id="A0A4C1SPH7"/>
<feature type="compositionally biased region" description="Pro residues" evidence="1">
    <location>
        <begin position="108"/>
        <end position="120"/>
    </location>
</feature>
<accession>A0A4C1SPH7</accession>
<keyword evidence="3" id="KW-1185">Reference proteome</keyword>
<dbReference type="EMBL" id="BGZK01007421">
    <property type="protein sequence ID" value="GBP03874.1"/>
    <property type="molecule type" value="Genomic_DNA"/>
</dbReference>
<evidence type="ECO:0000256" key="1">
    <source>
        <dbReference type="SAM" id="MobiDB-lite"/>
    </source>
</evidence>
<gene>
    <name evidence="2" type="ORF">EVAR_72302_1</name>
</gene>
<feature type="region of interest" description="Disordered" evidence="1">
    <location>
        <begin position="85"/>
        <end position="161"/>
    </location>
</feature>
<dbReference type="Proteomes" id="UP000299102">
    <property type="component" value="Unassembled WGS sequence"/>
</dbReference>
<sequence length="161" mass="17626">MIGIGRCARGISCSLRRHRALGERARRLPQKARCIAAPQSRRRSNVSHIVLLLCEPFIQTEYTIDLISINELVWGSSIVYPGRATPAASAPSAVHLRRARTRAARPATTPPPARPPQAPPPRRRASAASFTGGEHSRRGENPLQSLSEQRQMKAAPPRGAY</sequence>